<evidence type="ECO:0000313" key="3">
    <source>
        <dbReference type="EMBL" id="SDD85659.1"/>
    </source>
</evidence>
<dbReference type="Pfam" id="PF00144">
    <property type="entry name" value="Beta-lactamase"/>
    <property type="match status" value="1"/>
</dbReference>
<evidence type="ECO:0000256" key="1">
    <source>
        <dbReference type="SAM" id="SignalP"/>
    </source>
</evidence>
<dbReference type="InterPro" id="IPR001466">
    <property type="entry name" value="Beta-lactam-related"/>
</dbReference>
<dbReference type="STRING" id="1271860.SAMN05216174_12037"/>
<feature type="domain" description="Beta-lactamase-related" evidence="2">
    <location>
        <begin position="82"/>
        <end position="360"/>
    </location>
</feature>
<dbReference type="InterPro" id="IPR050789">
    <property type="entry name" value="Diverse_Enzym_Activities"/>
</dbReference>
<dbReference type="SUPFAM" id="SSF56601">
    <property type="entry name" value="beta-lactamase/transpeptidase-like"/>
    <property type="match status" value="1"/>
</dbReference>
<dbReference type="PANTHER" id="PTHR43283:SF7">
    <property type="entry name" value="BETA-LACTAMASE-RELATED DOMAIN-CONTAINING PROTEIN"/>
    <property type="match status" value="1"/>
</dbReference>
<keyword evidence="1" id="KW-0732">Signal</keyword>
<dbReference type="InterPro" id="IPR012338">
    <property type="entry name" value="Beta-lactam/transpept-like"/>
</dbReference>
<keyword evidence="4" id="KW-1185">Reference proteome</keyword>
<dbReference type="RefSeq" id="WP_091456840.1">
    <property type="nucleotide sequence ID" value="NZ_FMZZ01000020.1"/>
</dbReference>
<dbReference type="Gene3D" id="3.40.710.10">
    <property type="entry name" value="DD-peptidase/beta-lactamase superfamily"/>
    <property type="match status" value="1"/>
</dbReference>
<dbReference type="Proteomes" id="UP000199501">
    <property type="component" value="Unassembled WGS sequence"/>
</dbReference>
<feature type="chain" id="PRO_5039322276" evidence="1">
    <location>
        <begin position="26"/>
        <end position="385"/>
    </location>
</feature>
<reference evidence="4" key="1">
    <citation type="submission" date="2016-10" db="EMBL/GenBank/DDBJ databases">
        <authorList>
            <person name="Varghese N."/>
            <person name="Submissions S."/>
        </authorList>
    </citation>
    <scope>NUCLEOTIDE SEQUENCE [LARGE SCALE GENOMIC DNA]</scope>
    <source>
        <strain evidence="4">IBRC-M 10403</strain>
    </source>
</reference>
<dbReference type="EMBL" id="FMZZ01000020">
    <property type="protein sequence ID" value="SDD85659.1"/>
    <property type="molecule type" value="Genomic_DNA"/>
</dbReference>
<dbReference type="AlphaFoldDB" id="A0A1G6Y5G6"/>
<dbReference type="InterPro" id="IPR006311">
    <property type="entry name" value="TAT_signal"/>
</dbReference>
<feature type="signal peptide" evidence="1">
    <location>
        <begin position="1"/>
        <end position="25"/>
    </location>
</feature>
<dbReference type="PROSITE" id="PS51318">
    <property type="entry name" value="TAT"/>
    <property type="match status" value="1"/>
</dbReference>
<accession>A0A1G6Y5G6</accession>
<protein>
    <submittedName>
        <fullName evidence="3">CubicO group peptidase, beta-lactamase class C family</fullName>
    </submittedName>
</protein>
<dbReference type="PANTHER" id="PTHR43283">
    <property type="entry name" value="BETA-LACTAMASE-RELATED"/>
    <property type="match status" value="1"/>
</dbReference>
<evidence type="ECO:0000259" key="2">
    <source>
        <dbReference type="Pfam" id="PF00144"/>
    </source>
</evidence>
<proteinExistence type="predicted"/>
<dbReference type="OrthoDB" id="9773047at2"/>
<evidence type="ECO:0000313" key="4">
    <source>
        <dbReference type="Proteomes" id="UP000199501"/>
    </source>
</evidence>
<sequence>MPVFTRRKLVTTATAVMLAAGALVASQPGASAWTGTPLGGKWWTGTYPGAEWQRADAAAEGFDPAKLAEIAAAAQADGSNCLVVIRHGRLVGEWYWNGANAGSAQEVFSVTKSVTSTLVGIAQSRRKLDIDDKAAKYIPAWAGTPAAQVTVKNLLSNNSGRHWDMATDYGALPTAADRTALGASLPQDHRPGDVWTYNNAAIQTLDDVLSKSTGVEPADYAEKNLLAPIGMRDTHLTKDPSGNTNMFFGMQSTCEDLARFGHLFLNDGRWNHRQIVPRHWVGQATGKPSQPITSSYGYLWWLNHLGAVADPLVPMTREDSANAPRERMVPNAPADMYWAIGFGGQTVQVDPGSDTVVVRLGPPSLTNKNWPETSARVVTEALVRR</sequence>
<name>A0A1G6Y5G6_9PSEU</name>
<gene>
    <name evidence="3" type="ORF">SAMN05216174_12037</name>
</gene>
<organism evidence="3 4">
    <name type="scientific">Actinokineospora iranica</name>
    <dbReference type="NCBI Taxonomy" id="1271860"/>
    <lineage>
        <taxon>Bacteria</taxon>
        <taxon>Bacillati</taxon>
        <taxon>Actinomycetota</taxon>
        <taxon>Actinomycetes</taxon>
        <taxon>Pseudonocardiales</taxon>
        <taxon>Pseudonocardiaceae</taxon>
        <taxon>Actinokineospora</taxon>
    </lineage>
</organism>